<evidence type="ECO:0000259" key="2">
    <source>
        <dbReference type="Pfam" id="PF07853"/>
    </source>
</evidence>
<dbReference type="EMBL" id="BMHB01000002">
    <property type="protein sequence ID" value="GGI16241.1"/>
    <property type="molecule type" value="Genomic_DNA"/>
</dbReference>
<dbReference type="Pfam" id="PF07853">
    <property type="entry name" value="DUF1648"/>
    <property type="match status" value="1"/>
</dbReference>
<feature type="transmembrane region" description="Helical" evidence="1">
    <location>
        <begin position="110"/>
        <end position="128"/>
    </location>
</feature>
<feature type="transmembrane region" description="Helical" evidence="1">
    <location>
        <begin position="57"/>
        <end position="76"/>
    </location>
</feature>
<reference evidence="4" key="1">
    <citation type="journal article" date="2019" name="Int. J. Syst. Evol. Microbiol.">
        <title>The Global Catalogue of Microorganisms (GCM) 10K type strain sequencing project: providing services to taxonomists for standard genome sequencing and annotation.</title>
        <authorList>
            <consortium name="The Broad Institute Genomics Platform"/>
            <consortium name="The Broad Institute Genome Sequencing Center for Infectious Disease"/>
            <person name="Wu L."/>
            <person name="Ma J."/>
        </authorList>
    </citation>
    <scope>NUCLEOTIDE SEQUENCE [LARGE SCALE GENOMIC DNA]</scope>
    <source>
        <strain evidence="4">CGMCC 1.14993</strain>
    </source>
</reference>
<organism evidence="3 4">
    <name type="scientific">Gottfriedia solisilvae</name>
    <dbReference type="NCBI Taxonomy" id="1516104"/>
    <lineage>
        <taxon>Bacteria</taxon>
        <taxon>Bacillati</taxon>
        <taxon>Bacillota</taxon>
        <taxon>Bacilli</taxon>
        <taxon>Bacillales</taxon>
        <taxon>Bacillaceae</taxon>
        <taxon>Gottfriedia</taxon>
    </lineage>
</organism>
<sequence length="160" mass="18959">MESRPRLNIQRTPLQNWINIISVFIMGGTAIYLLVNYAKLPDQIPMHFNYLGEVDYWGPKESIFILLGVSILIYILNTRTQHIPHKFNYIVEITEENAEKQYQMAVRMMSIMNLEIMLLTSYISWVIVENIQLNSYVMILFLIILFSTLIMYLVNSRKYR</sequence>
<evidence type="ECO:0000313" key="3">
    <source>
        <dbReference type="EMBL" id="GGI16241.1"/>
    </source>
</evidence>
<dbReference type="Proteomes" id="UP000626244">
    <property type="component" value="Unassembled WGS sequence"/>
</dbReference>
<keyword evidence="1" id="KW-0812">Transmembrane</keyword>
<protein>
    <recommendedName>
        <fullName evidence="2">DUF1648 domain-containing protein</fullName>
    </recommendedName>
</protein>
<keyword evidence="1" id="KW-0472">Membrane</keyword>
<accession>A0A8J3ATE4</accession>
<feature type="domain" description="DUF1648" evidence="2">
    <location>
        <begin position="25"/>
        <end position="68"/>
    </location>
</feature>
<gene>
    <name evidence="3" type="ORF">GCM10007380_31980</name>
</gene>
<dbReference type="AlphaFoldDB" id="A0A8J3ATE4"/>
<name>A0A8J3ATE4_9BACI</name>
<feature type="transmembrane region" description="Helical" evidence="1">
    <location>
        <begin position="134"/>
        <end position="154"/>
    </location>
</feature>
<feature type="transmembrane region" description="Helical" evidence="1">
    <location>
        <begin position="16"/>
        <end position="37"/>
    </location>
</feature>
<keyword evidence="4" id="KW-1185">Reference proteome</keyword>
<evidence type="ECO:0000256" key="1">
    <source>
        <dbReference type="SAM" id="Phobius"/>
    </source>
</evidence>
<dbReference type="InterPro" id="IPR012867">
    <property type="entry name" value="DUF1648"/>
</dbReference>
<evidence type="ECO:0000313" key="4">
    <source>
        <dbReference type="Proteomes" id="UP000626244"/>
    </source>
</evidence>
<proteinExistence type="predicted"/>
<comment type="caution">
    <text evidence="3">The sequence shown here is derived from an EMBL/GenBank/DDBJ whole genome shotgun (WGS) entry which is preliminary data.</text>
</comment>
<keyword evidence="1" id="KW-1133">Transmembrane helix</keyword>